<feature type="region of interest" description="Disordered" evidence="1">
    <location>
        <begin position="47"/>
        <end position="67"/>
    </location>
</feature>
<evidence type="ECO:0000313" key="2">
    <source>
        <dbReference type="EMBL" id="MCI40812.1"/>
    </source>
</evidence>
<feature type="non-terminal residue" evidence="2">
    <location>
        <position position="1"/>
    </location>
</feature>
<comment type="caution">
    <text evidence="2">The sequence shown here is derived from an EMBL/GenBank/DDBJ whole genome shotgun (WGS) entry which is preliminary data.</text>
</comment>
<name>A0A392RXC3_9FABA</name>
<keyword evidence="3" id="KW-1185">Reference proteome</keyword>
<evidence type="ECO:0000313" key="3">
    <source>
        <dbReference type="Proteomes" id="UP000265520"/>
    </source>
</evidence>
<reference evidence="2 3" key="1">
    <citation type="journal article" date="2018" name="Front. Plant Sci.">
        <title>Red Clover (Trifolium pratense) and Zigzag Clover (T. medium) - A Picture of Genomic Similarities and Differences.</title>
        <authorList>
            <person name="Dluhosova J."/>
            <person name="Istvanek J."/>
            <person name="Nedelnik J."/>
            <person name="Repkova J."/>
        </authorList>
    </citation>
    <scope>NUCLEOTIDE SEQUENCE [LARGE SCALE GENOMIC DNA]</scope>
    <source>
        <strain evidence="3">cv. 10/8</strain>
        <tissue evidence="2">Leaf</tissue>
    </source>
</reference>
<dbReference type="AlphaFoldDB" id="A0A392RXC3"/>
<evidence type="ECO:0000256" key="1">
    <source>
        <dbReference type="SAM" id="MobiDB-lite"/>
    </source>
</evidence>
<sequence>STLEGVARRLIRAGSSVSCSEQEHCLVIPSRIIGSLHRARALARDAEQKGIGPARGPVQNRMEKGIM</sequence>
<organism evidence="2 3">
    <name type="scientific">Trifolium medium</name>
    <dbReference type="NCBI Taxonomy" id="97028"/>
    <lineage>
        <taxon>Eukaryota</taxon>
        <taxon>Viridiplantae</taxon>
        <taxon>Streptophyta</taxon>
        <taxon>Embryophyta</taxon>
        <taxon>Tracheophyta</taxon>
        <taxon>Spermatophyta</taxon>
        <taxon>Magnoliopsida</taxon>
        <taxon>eudicotyledons</taxon>
        <taxon>Gunneridae</taxon>
        <taxon>Pentapetalae</taxon>
        <taxon>rosids</taxon>
        <taxon>fabids</taxon>
        <taxon>Fabales</taxon>
        <taxon>Fabaceae</taxon>
        <taxon>Papilionoideae</taxon>
        <taxon>50 kb inversion clade</taxon>
        <taxon>NPAAA clade</taxon>
        <taxon>Hologalegina</taxon>
        <taxon>IRL clade</taxon>
        <taxon>Trifolieae</taxon>
        <taxon>Trifolium</taxon>
    </lineage>
</organism>
<dbReference type="Proteomes" id="UP000265520">
    <property type="component" value="Unassembled WGS sequence"/>
</dbReference>
<proteinExistence type="predicted"/>
<protein>
    <submittedName>
        <fullName evidence="2">Uncharacterized protein</fullName>
    </submittedName>
</protein>
<dbReference type="EMBL" id="LXQA010284224">
    <property type="protein sequence ID" value="MCI40812.1"/>
    <property type="molecule type" value="Genomic_DNA"/>
</dbReference>
<accession>A0A392RXC3</accession>